<dbReference type="Proteomes" id="UP001165960">
    <property type="component" value="Unassembled WGS sequence"/>
</dbReference>
<keyword evidence="2" id="KW-1185">Reference proteome</keyword>
<name>A0ACC2S6F8_9FUNG</name>
<comment type="caution">
    <text evidence="1">The sequence shown here is derived from an EMBL/GenBank/DDBJ whole genome shotgun (WGS) entry which is preliminary data.</text>
</comment>
<gene>
    <name evidence="1" type="ORF">DSO57_1019290</name>
</gene>
<dbReference type="EMBL" id="QTSX02005766">
    <property type="protein sequence ID" value="KAJ9057797.1"/>
    <property type="molecule type" value="Genomic_DNA"/>
</dbReference>
<proteinExistence type="predicted"/>
<sequence>MVAVHPIQKSDGSFISEQSDIFSRTSTHLITANQAIARDLVGIGNPRRSQLELAGVKLDKDPHDHAPGMYAKLALSIN</sequence>
<evidence type="ECO:0000313" key="2">
    <source>
        <dbReference type="Proteomes" id="UP001165960"/>
    </source>
</evidence>
<evidence type="ECO:0000313" key="1">
    <source>
        <dbReference type="EMBL" id="KAJ9057797.1"/>
    </source>
</evidence>
<reference evidence="1" key="1">
    <citation type="submission" date="2022-04" db="EMBL/GenBank/DDBJ databases">
        <title>Genome of the entomopathogenic fungus Entomophthora muscae.</title>
        <authorList>
            <person name="Elya C."/>
            <person name="Lovett B.R."/>
            <person name="Lee E."/>
            <person name="Macias A.M."/>
            <person name="Hajek A.E."/>
            <person name="De Bivort B.L."/>
            <person name="Kasson M.T."/>
            <person name="De Fine Licht H.H."/>
            <person name="Stajich J.E."/>
        </authorList>
    </citation>
    <scope>NUCLEOTIDE SEQUENCE</scope>
    <source>
        <strain evidence="1">Berkeley</strain>
    </source>
</reference>
<organism evidence="1 2">
    <name type="scientific">Entomophthora muscae</name>
    <dbReference type="NCBI Taxonomy" id="34485"/>
    <lineage>
        <taxon>Eukaryota</taxon>
        <taxon>Fungi</taxon>
        <taxon>Fungi incertae sedis</taxon>
        <taxon>Zoopagomycota</taxon>
        <taxon>Entomophthoromycotina</taxon>
        <taxon>Entomophthoromycetes</taxon>
        <taxon>Entomophthorales</taxon>
        <taxon>Entomophthoraceae</taxon>
        <taxon>Entomophthora</taxon>
    </lineage>
</organism>
<accession>A0ACC2S6F8</accession>
<protein>
    <submittedName>
        <fullName evidence="1">Uncharacterized protein</fullName>
    </submittedName>
</protein>